<name>A0A381VHK8_9ZZZZ</name>
<dbReference type="Gene3D" id="3.30.750.70">
    <property type="entry name" value="4-hydroxybutyrate coenzyme like domains"/>
    <property type="match status" value="1"/>
</dbReference>
<organism evidence="2">
    <name type="scientific">marine metagenome</name>
    <dbReference type="NCBI Taxonomy" id="408172"/>
    <lineage>
        <taxon>unclassified sequences</taxon>
        <taxon>metagenomes</taxon>
        <taxon>ecological metagenomes</taxon>
    </lineage>
</organism>
<dbReference type="InterPro" id="IPR046433">
    <property type="entry name" value="ActCoA_hydro"/>
</dbReference>
<feature type="domain" description="Acetyl-CoA hydrolase/transferase C-terminal" evidence="1">
    <location>
        <begin position="281"/>
        <end position="430"/>
    </location>
</feature>
<dbReference type="EMBL" id="UINC01008703">
    <property type="protein sequence ID" value="SVA39137.1"/>
    <property type="molecule type" value="Genomic_DNA"/>
</dbReference>
<dbReference type="InterPro" id="IPR038460">
    <property type="entry name" value="AcetylCoA_hyd_C_sf"/>
</dbReference>
<dbReference type="Gene3D" id="3.40.1080.20">
    <property type="entry name" value="Acetyl-CoA hydrolase/transferase C-terminal domain"/>
    <property type="match status" value="1"/>
</dbReference>
<proteinExistence type="predicted"/>
<dbReference type="PANTHER" id="PTHR21432:SF20">
    <property type="entry name" value="ACETYL-COA HYDROLASE"/>
    <property type="match status" value="1"/>
</dbReference>
<sequence>MNWRDIAGSKLMTPSEAVSVVKPGDQVSVGIINCTPYTLCEALYARRGELEGVRIDHPAPLFSWVREGDEDVFDLHDLYATPFDRDMVNEGRVGYFPTATWREGDIPAGLLQDPDVFMVPISPPDANGYCSFGPGVFFSPTYCRTSKMVIAEVHENFIRTGGENYVHISQIDRMCEAEQATGTMPVAPRTDEENMVTEVVGTLVAAELINDGDTIQIGIGTVASAMAAFLGDKQDLGMQTEIITGGVAQLVEQGVVTGKYKTLHKGKVVASIALVPEDELAMIDGNPMYELYQFGYVDDVRYLAQQNNLVAINNALQIDLTGQVASETIGPRVWTGVGGQTAFSIAANYSRGGRCISVLPSTSLVGGQRVSRILPMLLEGAVVTVPRTMVDYVVTEHGIAHLRGKTIKERAGELIGVAHPDFRTELKDAANKAYHLGL</sequence>
<evidence type="ECO:0000313" key="2">
    <source>
        <dbReference type="EMBL" id="SVA39137.1"/>
    </source>
</evidence>
<protein>
    <recommendedName>
        <fullName evidence="1">Acetyl-CoA hydrolase/transferase C-terminal domain-containing protein</fullName>
    </recommendedName>
</protein>
<accession>A0A381VHK8</accession>
<dbReference type="Gene3D" id="3.40.1080.10">
    <property type="entry name" value="Glutaconate Coenzyme A-transferase"/>
    <property type="match status" value="1"/>
</dbReference>
<dbReference type="PANTHER" id="PTHR21432">
    <property type="entry name" value="ACETYL-COA HYDROLASE-RELATED"/>
    <property type="match status" value="1"/>
</dbReference>
<dbReference type="InterPro" id="IPR026888">
    <property type="entry name" value="AcetylCoA_hyd_C"/>
</dbReference>
<dbReference type="InterPro" id="IPR037171">
    <property type="entry name" value="NagB/RpiA_transferase-like"/>
</dbReference>
<dbReference type="GO" id="GO:0008775">
    <property type="term" value="F:acetate CoA-transferase activity"/>
    <property type="evidence" value="ECO:0007669"/>
    <property type="project" value="InterPro"/>
</dbReference>
<dbReference type="SUPFAM" id="SSF100950">
    <property type="entry name" value="NagB/RpiA/CoA transferase-like"/>
    <property type="match status" value="2"/>
</dbReference>
<evidence type="ECO:0000259" key="1">
    <source>
        <dbReference type="Pfam" id="PF13336"/>
    </source>
</evidence>
<gene>
    <name evidence="2" type="ORF">METZ01_LOCUS91991</name>
</gene>
<dbReference type="AlphaFoldDB" id="A0A381VHK8"/>
<dbReference type="Pfam" id="PF13336">
    <property type="entry name" value="AcetylCoA_hyd_C"/>
    <property type="match status" value="1"/>
</dbReference>
<dbReference type="GO" id="GO:0006083">
    <property type="term" value="P:acetate metabolic process"/>
    <property type="evidence" value="ECO:0007669"/>
    <property type="project" value="InterPro"/>
</dbReference>
<reference evidence="2" key="1">
    <citation type="submission" date="2018-05" db="EMBL/GenBank/DDBJ databases">
        <authorList>
            <person name="Lanie J.A."/>
            <person name="Ng W.-L."/>
            <person name="Kazmierczak K.M."/>
            <person name="Andrzejewski T.M."/>
            <person name="Davidsen T.M."/>
            <person name="Wayne K.J."/>
            <person name="Tettelin H."/>
            <person name="Glass J.I."/>
            <person name="Rusch D."/>
            <person name="Podicherti R."/>
            <person name="Tsui H.-C.T."/>
            <person name="Winkler M.E."/>
        </authorList>
    </citation>
    <scope>NUCLEOTIDE SEQUENCE</scope>
</reference>